<dbReference type="EMBL" id="JBHSFO010000015">
    <property type="protein sequence ID" value="MFC4606183.1"/>
    <property type="molecule type" value="Genomic_DNA"/>
</dbReference>
<dbReference type="InterPro" id="IPR001054">
    <property type="entry name" value="A/G_cyclase"/>
</dbReference>
<sequence length="497" mass="53382">MDPPGTRYVQREGHALAYQVVGGGDLDVVWFFEINMHLDLMWTDPQIHYLLERGTTFARTAYFQRRGIGLSDPVDHIPSLEQQADDIAAVMDAVGMRSATVVGVASACGPAALLAARSPDRVTGLVLIQPFAERLLGSDRAPPGWEQADIDRFIGGWRSAYAHWGSGESVPMWDPAVDTPFNRRLMAMLERCSSTPATAQAHLENLLHLDYSQALPAIQCPARAMLVPTSPVSRGASRHVAELIPNGSFHVLPSAPPGASLGEAWVPILDHVEEVATGLHRRADADRFLASVLFTDVAASTEALASIGDLAYRDLRAAHERQVRTVVDEAGGRLVNVAGDGTFSVFDGPATAVRCAERICRAAEALGIDVRAGVHTGEVERTGLELTGMSVHVGARICATAAPGEVLVSRVVHDLVAGSGLSFTDHGERQLKGVPGRWQLFALADTGHGPSATPPIPLRLALFDRAVLRTARRTPKLVRAAIGLVNARERRQSRRPG</sequence>
<reference evidence="3" key="1">
    <citation type="journal article" date="2019" name="Int. J. Syst. Evol. Microbiol.">
        <title>The Global Catalogue of Microorganisms (GCM) 10K type strain sequencing project: providing services to taxonomists for standard genome sequencing and annotation.</title>
        <authorList>
            <consortium name="The Broad Institute Genomics Platform"/>
            <consortium name="The Broad Institute Genome Sequencing Center for Infectious Disease"/>
            <person name="Wu L."/>
            <person name="Ma J."/>
        </authorList>
    </citation>
    <scope>NUCLEOTIDE SEQUENCE [LARGE SCALE GENOMIC DNA]</scope>
    <source>
        <strain evidence="3">CCUG 54520</strain>
    </source>
</reference>
<dbReference type="SUPFAM" id="SSF55073">
    <property type="entry name" value="Nucleotide cyclase"/>
    <property type="match status" value="1"/>
</dbReference>
<protein>
    <submittedName>
        <fullName evidence="2">Adenylate/guanylate cyclase domain-containing protein</fullName>
    </submittedName>
</protein>
<dbReference type="CDD" id="cd07302">
    <property type="entry name" value="CHD"/>
    <property type="match status" value="1"/>
</dbReference>
<dbReference type="SMART" id="SM00044">
    <property type="entry name" value="CYCc"/>
    <property type="match status" value="1"/>
</dbReference>
<dbReference type="InterPro" id="IPR029058">
    <property type="entry name" value="AB_hydrolase_fold"/>
</dbReference>
<dbReference type="PROSITE" id="PS50125">
    <property type="entry name" value="GUANYLATE_CYCLASE_2"/>
    <property type="match status" value="1"/>
</dbReference>
<evidence type="ECO:0000313" key="2">
    <source>
        <dbReference type="EMBL" id="MFC4606183.1"/>
    </source>
</evidence>
<feature type="domain" description="Guanylate cyclase" evidence="1">
    <location>
        <begin position="291"/>
        <end position="398"/>
    </location>
</feature>
<evidence type="ECO:0000313" key="3">
    <source>
        <dbReference type="Proteomes" id="UP001595914"/>
    </source>
</evidence>
<accession>A0ABV9FW18</accession>
<evidence type="ECO:0000259" key="1">
    <source>
        <dbReference type="PROSITE" id="PS50125"/>
    </source>
</evidence>
<keyword evidence="3" id="KW-1185">Reference proteome</keyword>
<proteinExistence type="predicted"/>
<comment type="caution">
    <text evidence="2">The sequence shown here is derived from an EMBL/GenBank/DDBJ whole genome shotgun (WGS) entry which is preliminary data.</text>
</comment>
<gene>
    <name evidence="2" type="ORF">ACFO6S_21015</name>
</gene>
<dbReference type="InterPro" id="IPR029787">
    <property type="entry name" value="Nucleotide_cyclase"/>
</dbReference>
<dbReference type="PANTHER" id="PTHR43433">
    <property type="entry name" value="HYDROLASE, ALPHA/BETA FOLD FAMILY PROTEIN"/>
    <property type="match status" value="1"/>
</dbReference>
<dbReference type="Proteomes" id="UP001595914">
    <property type="component" value="Unassembled WGS sequence"/>
</dbReference>
<dbReference type="Gene3D" id="3.40.50.1820">
    <property type="entry name" value="alpha/beta hydrolase"/>
    <property type="match status" value="1"/>
</dbReference>
<dbReference type="Gene3D" id="3.30.70.1230">
    <property type="entry name" value="Nucleotide cyclase"/>
    <property type="match status" value="1"/>
</dbReference>
<organism evidence="2 3">
    <name type="scientific">Rhodococcus kronopolitis</name>
    <dbReference type="NCBI Taxonomy" id="1460226"/>
    <lineage>
        <taxon>Bacteria</taxon>
        <taxon>Bacillati</taxon>
        <taxon>Actinomycetota</taxon>
        <taxon>Actinomycetes</taxon>
        <taxon>Mycobacteriales</taxon>
        <taxon>Nocardiaceae</taxon>
        <taxon>Rhodococcus</taxon>
    </lineage>
</organism>
<dbReference type="RefSeq" id="WP_378419908.1">
    <property type="nucleotide sequence ID" value="NZ_JBHSFO010000015.1"/>
</dbReference>
<dbReference type="InterPro" id="IPR050471">
    <property type="entry name" value="AB_hydrolase"/>
</dbReference>
<name>A0ABV9FW18_9NOCA</name>
<dbReference type="PANTHER" id="PTHR43433:SF8">
    <property type="entry name" value="BIFUNCTIONAL LIPASE_ADENYLATE CYCLASE LIPJ"/>
    <property type="match status" value="1"/>
</dbReference>
<dbReference type="SUPFAM" id="SSF53474">
    <property type="entry name" value="alpha/beta-Hydrolases"/>
    <property type="match status" value="1"/>
</dbReference>